<evidence type="ECO:0000313" key="3">
    <source>
        <dbReference type="Proteomes" id="UP000283255"/>
    </source>
</evidence>
<proteinExistence type="predicted"/>
<feature type="coiled-coil region" evidence="1">
    <location>
        <begin position="7"/>
        <end position="53"/>
    </location>
</feature>
<dbReference type="NCBIfam" id="NF008244">
    <property type="entry name" value="PRK11020.1"/>
    <property type="match status" value="1"/>
</dbReference>
<dbReference type="Pfam" id="PF10928">
    <property type="entry name" value="DUF2810"/>
    <property type="match status" value="1"/>
</dbReference>
<evidence type="ECO:0000313" key="2">
    <source>
        <dbReference type="EMBL" id="RJG48088.1"/>
    </source>
</evidence>
<name>A0A418YFG0_9GAMM</name>
<reference evidence="2 3" key="1">
    <citation type="submission" date="2018-09" db="EMBL/GenBank/DDBJ databases">
        <authorList>
            <person name="Wang F."/>
        </authorList>
    </citation>
    <scope>NUCLEOTIDE SEQUENCE [LARGE SCALE GENOMIC DNA]</scope>
    <source>
        <strain evidence="2 3">PLHSC7-2</strain>
    </source>
</reference>
<dbReference type="OrthoDB" id="6454978at2"/>
<sequence length="118" mass="13361">MSHNKEIQKLNNRLDKCRHKLNAAIEREDTPIIRQFKLEIEQINKKLKGLKGKQQFEVGKQGSAVLKLPFNRVLTKAEQADMGKLKKSVKGLVVVHPMTKLGKELGVKEITGYAPKAF</sequence>
<keyword evidence="3" id="KW-1185">Reference proteome</keyword>
<protein>
    <submittedName>
        <fullName evidence="2">YibL family ribosome-associated protein</fullName>
    </submittedName>
</protein>
<dbReference type="Proteomes" id="UP000283255">
    <property type="component" value="Unassembled WGS sequence"/>
</dbReference>
<accession>A0A418YFG0</accession>
<dbReference type="EMBL" id="QZCH01000009">
    <property type="protein sequence ID" value="RJG48088.1"/>
    <property type="molecule type" value="Genomic_DNA"/>
</dbReference>
<evidence type="ECO:0000256" key="1">
    <source>
        <dbReference type="SAM" id="Coils"/>
    </source>
</evidence>
<dbReference type="Gene3D" id="3.30.1370.150">
    <property type="entry name" value="Uncharacterised protein PF10928, DUF2810"/>
    <property type="match status" value="1"/>
</dbReference>
<dbReference type="RefSeq" id="WP_119910314.1">
    <property type="nucleotide sequence ID" value="NZ_QZCH01000009.1"/>
</dbReference>
<comment type="caution">
    <text evidence="2">The sequence shown here is derived from an EMBL/GenBank/DDBJ whole genome shotgun (WGS) entry which is preliminary data.</text>
</comment>
<organism evidence="2 3">
    <name type="scientific">Motilimonas pumila</name>
    <dbReference type="NCBI Taxonomy" id="2303987"/>
    <lineage>
        <taxon>Bacteria</taxon>
        <taxon>Pseudomonadati</taxon>
        <taxon>Pseudomonadota</taxon>
        <taxon>Gammaproteobacteria</taxon>
        <taxon>Alteromonadales</taxon>
        <taxon>Alteromonadales genera incertae sedis</taxon>
        <taxon>Motilimonas</taxon>
    </lineage>
</organism>
<reference evidence="2 3" key="2">
    <citation type="submission" date="2019-01" db="EMBL/GenBank/DDBJ databases">
        <title>Motilimonas pumilus sp. nov., isolated from the gut of sea cucumber (Apostichopus japonicus).</title>
        <authorList>
            <person name="Wang F.-Q."/>
            <person name="Ren L.-H."/>
            <person name="Lin Y.-W."/>
            <person name="Sun G.-H."/>
            <person name="Du Z.-J."/>
            <person name="Zhao J.-X."/>
            <person name="Liu X.-J."/>
            <person name="Liu L.-J."/>
        </authorList>
    </citation>
    <scope>NUCLEOTIDE SEQUENCE [LARGE SCALE GENOMIC DNA]</scope>
    <source>
        <strain evidence="2 3">PLHSC7-2</strain>
    </source>
</reference>
<dbReference type="InterPro" id="IPR021230">
    <property type="entry name" value="DUF2810"/>
</dbReference>
<dbReference type="AlphaFoldDB" id="A0A418YFG0"/>
<gene>
    <name evidence="2" type="ORF">D1Z90_08400</name>
</gene>
<keyword evidence="1" id="KW-0175">Coiled coil</keyword>